<reference evidence="1" key="1">
    <citation type="submission" date="2020-04" db="EMBL/GenBank/DDBJ databases">
        <authorList>
            <person name="Alioto T."/>
            <person name="Alioto T."/>
            <person name="Gomez Garrido J."/>
        </authorList>
    </citation>
    <scope>NUCLEOTIDE SEQUENCE</scope>
    <source>
        <strain evidence="1">A484AB</strain>
    </source>
</reference>
<comment type="caution">
    <text evidence="1">The sequence shown here is derived from an EMBL/GenBank/DDBJ whole genome shotgun (WGS) entry which is preliminary data.</text>
</comment>
<proteinExistence type="predicted"/>
<gene>
    <name evidence="1" type="ORF">PACLA_8A007048</name>
</gene>
<evidence type="ECO:0000313" key="1">
    <source>
        <dbReference type="EMBL" id="CAB3986760.1"/>
    </source>
</evidence>
<sequence>MEQVSTLFYSVGDCADDIIKTLEKNKESSSYEEVNAAYNIINIIVERARFRRHKQHPEAVRMSHESEAHVDKIIPWFVVKNLMMLVISNTTNQGSKMVAVKVKKGHLSAVCRISRVKSKINAVEEEEIIFLGEISSDVNYWTAQLGVDNHNTRFKLGTGAAVTVLSDQTPWLKNMN</sequence>
<organism evidence="1 2">
    <name type="scientific">Paramuricea clavata</name>
    <name type="common">Red gorgonian</name>
    <name type="synonym">Violescent sea-whip</name>
    <dbReference type="NCBI Taxonomy" id="317549"/>
    <lineage>
        <taxon>Eukaryota</taxon>
        <taxon>Metazoa</taxon>
        <taxon>Cnidaria</taxon>
        <taxon>Anthozoa</taxon>
        <taxon>Octocorallia</taxon>
        <taxon>Malacalcyonacea</taxon>
        <taxon>Plexauridae</taxon>
        <taxon>Paramuricea</taxon>
    </lineage>
</organism>
<dbReference type="EMBL" id="CACRXK020001067">
    <property type="protein sequence ID" value="CAB3986760.1"/>
    <property type="molecule type" value="Genomic_DNA"/>
</dbReference>
<dbReference type="OrthoDB" id="5968803at2759"/>
<accession>A0A7D9HNC8</accession>
<name>A0A7D9HNC8_PARCT</name>
<keyword evidence="2" id="KW-1185">Reference proteome</keyword>
<protein>
    <submittedName>
        <fullName evidence="1">Uncharacterized protein</fullName>
    </submittedName>
</protein>
<dbReference type="Proteomes" id="UP001152795">
    <property type="component" value="Unassembled WGS sequence"/>
</dbReference>
<evidence type="ECO:0000313" key="2">
    <source>
        <dbReference type="Proteomes" id="UP001152795"/>
    </source>
</evidence>
<dbReference type="AlphaFoldDB" id="A0A7D9HNC8"/>